<dbReference type="InterPro" id="IPR050559">
    <property type="entry name" value="P-Pant_transferase_sf"/>
</dbReference>
<proteinExistence type="predicted"/>
<feature type="non-terminal residue" evidence="4">
    <location>
        <position position="64"/>
    </location>
</feature>
<reference evidence="4" key="1">
    <citation type="journal article" date="2020" name="Fungal Divers.">
        <title>Resolving the Mortierellaceae phylogeny through synthesis of multi-gene phylogenetics and phylogenomics.</title>
        <authorList>
            <person name="Vandepol N."/>
            <person name="Liber J."/>
            <person name="Desiro A."/>
            <person name="Na H."/>
            <person name="Kennedy M."/>
            <person name="Barry K."/>
            <person name="Grigoriev I.V."/>
            <person name="Miller A.N."/>
            <person name="O'Donnell K."/>
            <person name="Stajich J.E."/>
            <person name="Bonito G."/>
        </authorList>
    </citation>
    <scope>NUCLEOTIDE SEQUENCE</scope>
    <source>
        <strain evidence="4">NVP1</strain>
    </source>
</reference>
<evidence type="ECO:0000256" key="1">
    <source>
        <dbReference type="ARBA" id="ARBA00013172"/>
    </source>
</evidence>
<dbReference type="GO" id="GO:0000287">
    <property type="term" value="F:magnesium ion binding"/>
    <property type="evidence" value="ECO:0007669"/>
    <property type="project" value="InterPro"/>
</dbReference>
<dbReference type="PANTHER" id="PTHR12215">
    <property type="entry name" value="PHOSPHOPANTETHEINE TRANSFERASE"/>
    <property type="match status" value="1"/>
</dbReference>
<dbReference type="Proteomes" id="UP000696485">
    <property type="component" value="Unassembled WGS sequence"/>
</dbReference>
<dbReference type="InterPro" id="IPR037143">
    <property type="entry name" value="4-PPantetheinyl_Trfase_dom_sf"/>
</dbReference>
<dbReference type="SUPFAM" id="SSF56214">
    <property type="entry name" value="4'-phosphopantetheinyl transferase"/>
    <property type="match status" value="1"/>
</dbReference>
<evidence type="ECO:0000313" key="4">
    <source>
        <dbReference type="EMBL" id="KAF9319187.1"/>
    </source>
</evidence>
<comment type="caution">
    <text evidence="4">The sequence shown here is derived from an EMBL/GenBank/DDBJ whole genome shotgun (WGS) entry which is preliminary data.</text>
</comment>
<evidence type="ECO:0000256" key="2">
    <source>
        <dbReference type="ARBA" id="ARBA00022679"/>
    </source>
</evidence>
<evidence type="ECO:0000259" key="3">
    <source>
        <dbReference type="Pfam" id="PF01648"/>
    </source>
</evidence>
<dbReference type="EMBL" id="JAAAUY010001780">
    <property type="protein sequence ID" value="KAF9319187.1"/>
    <property type="molecule type" value="Genomic_DNA"/>
</dbReference>
<dbReference type="Pfam" id="PF01648">
    <property type="entry name" value="ACPS"/>
    <property type="match status" value="1"/>
</dbReference>
<sequence length="64" mass="7391">MSHSSSPEPTSDSPTTYTASENQLRRFYRLWCLKESTVKALGVGYEFNLRSIEFTIQDKEETVK</sequence>
<keyword evidence="2" id="KW-0808">Transferase</keyword>
<dbReference type="InterPro" id="IPR008278">
    <property type="entry name" value="4-PPantetheinyl_Trfase_dom"/>
</dbReference>
<dbReference type="GO" id="GO:0005829">
    <property type="term" value="C:cytosol"/>
    <property type="evidence" value="ECO:0007669"/>
    <property type="project" value="TreeGrafter"/>
</dbReference>
<organism evidence="4 5">
    <name type="scientific">Podila minutissima</name>
    <dbReference type="NCBI Taxonomy" id="64525"/>
    <lineage>
        <taxon>Eukaryota</taxon>
        <taxon>Fungi</taxon>
        <taxon>Fungi incertae sedis</taxon>
        <taxon>Mucoromycota</taxon>
        <taxon>Mortierellomycotina</taxon>
        <taxon>Mortierellomycetes</taxon>
        <taxon>Mortierellales</taxon>
        <taxon>Mortierellaceae</taxon>
        <taxon>Podila</taxon>
    </lineage>
</organism>
<feature type="domain" description="4'-phosphopantetheinyl transferase" evidence="3">
    <location>
        <begin position="20"/>
        <end position="59"/>
    </location>
</feature>
<gene>
    <name evidence="4" type="ORF">BG006_003039</name>
</gene>
<dbReference type="AlphaFoldDB" id="A0A9P5SC93"/>
<dbReference type="GO" id="GO:0008897">
    <property type="term" value="F:holo-[acyl-carrier-protein] synthase activity"/>
    <property type="evidence" value="ECO:0007669"/>
    <property type="project" value="UniProtKB-EC"/>
</dbReference>
<name>A0A9P5SC93_9FUNG</name>
<dbReference type="Gene3D" id="3.90.470.20">
    <property type="entry name" value="4'-phosphopantetheinyl transferase domain"/>
    <property type="match status" value="1"/>
</dbReference>
<dbReference type="EC" id="2.7.8.7" evidence="1"/>
<dbReference type="GO" id="GO:0019878">
    <property type="term" value="P:lysine biosynthetic process via aminoadipic acid"/>
    <property type="evidence" value="ECO:0007669"/>
    <property type="project" value="TreeGrafter"/>
</dbReference>
<protein>
    <recommendedName>
        <fullName evidence="1">holo-[acyl-carrier-protein] synthase</fullName>
        <ecNumber evidence="1">2.7.8.7</ecNumber>
    </recommendedName>
</protein>
<evidence type="ECO:0000313" key="5">
    <source>
        <dbReference type="Proteomes" id="UP000696485"/>
    </source>
</evidence>
<keyword evidence="5" id="KW-1185">Reference proteome</keyword>
<dbReference type="PANTHER" id="PTHR12215:SF10">
    <property type="entry name" value="L-AMINOADIPATE-SEMIALDEHYDE DEHYDROGENASE-PHOSPHOPANTETHEINYL TRANSFERASE"/>
    <property type="match status" value="1"/>
</dbReference>
<accession>A0A9P5SC93</accession>